<keyword evidence="9" id="KW-1185">Reference proteome</keyword>
<sequence length="526" mass="57398">MRAKGLFSLVPLRKIMIIDYKLIYPSGTATAHLINSFHTPSGAKLAKKQVKTLGKFFLFSFFWGFFQWFYTGGDDCGFASFPTLGLKAYEHKFFFDFSATYVGVGMICPYLVNVSVILGGILSWGIMWPLIANKKGDWYPADLPANSLHGLQGYRVFIAIALILGDGLYNFCKVLSKTVAAFASQIRSKSSASTQITPNGTYSTNTLALSFDDERRIELFLRDQIPKPIAYAGYIFVAIISIITLPHIYPQLKWYYVLVTYIFAPVLAFCNAYGAGLTDWSLAATYGKLAIFIIGAWAGSSHGGVLAGLAACGVMMSIVSTASDLMQDFKTGYLTLASPRSMFISQVIGTSMGCVIAPSVFWLFLKAFKDVGVPGSEYPSPNALVYRNMAILGVEGFSSLPKHCLALCYGFFAAAVLINGLRDVVGKKVARFIPLPMAMAIPFYLGSYFAIDMCIGSLILFIWQQIYKAKADAFAPAVASGLICGDGIWTLPQSVLALAKVNPPICMKFLSRSMNQKVDAYISSSS</sequence>
<dbReference type="InterPro" id="IPR045035">
    <property type="entry name" value="YSL-like"/>
</dbReference>
<comment type="subcellular location">
    <subcellularLocation>
        <location evidence="1">Membrane</location>
        <topology evidence="1">Multi-pass membrane protein</topology>
    </subcellularLocation>
</comment>
<organism evidence="8 9">
    <name type="scientific">Canna indica</name>
    <name type="common">Indian-shot</name>
    <dbReference type="NCBI Taxonomy" id="4628"/>
    <lineage>
        <taxon>Eukaryota</taxon>
        <taxon>Viridiplantae</taxon>
        <taxon>Streptophyta</taxon>
        <taxon>Embryophyta</taxon>
        <taxon>Tracheophyta</taxon>
        <taxon>Spermatophyta</taxon>
        <taxon>Magnoliopsida</taxon>
        <taxon>Liliopsida</taxon>
        <taxon>Zingiberales</taxon>
        <taxon>Cannaceae</taxon>
        <taxon>Canna</taxon>
    </lineage>
</organism>
<dbReference type="PANTHER" id="PTHR31645">
    <property type="entry name" value="OLIGOPEPTIDE TRANSPORTER YGL114W-RELATED"/>
    <property type="match status" value="1"/>
</dbReference>
<comment type="similarity">
    <text evidence="2">Belongs to the YSL (TC 2.A.67.2) family.</text>
</comment>
<gene>
    <name evidence="8" type="ORF">Cni_G14080</name>
</gene>
<dbReference type="PANTHER" id="PTHR31645:SF95">
    <property type="entry name" value="METAL-NICOTIANAMINE TRANSPORTER YSL10-RELATED"/>
    <property type="match status" value="1"/>
</dbReference>
<dbReference type="Pfam" id="PF03169">
    <property type="entry name" value="OPT"/>
    <property type="match status" value="1"/>
</dbReference>
<dbReference type="AlphaFoldDB" id="A0AAQ3KBH4"/>
<dbReference type="Proteomes" id="UP001327560">
    <property type="component" value="Chromosome 4"/>
</dbReference>
<dbReference type="NCBIfam" id="TIGR00728">
    <property type="entry name" value="OPT_sfam"/>
    <property type="match status" value="1"/>
</dbReference>
<dbReference type="InterPro" id="IPR004813">
    <property type="entry name" value="OPT"/>
</dbReference>
<feature type="transmembrane region" description="Helical" evidence="7">
    <location>
        <begin position="343"/>
        <end position="365"/>
    </location>
</feature>
<evidence type="ECO:0000256" key="3">
    <source>
        <dbReference type="ARBA" id="ARBA00022448"/>
    </source>
</evidence>
<evidence type="ECO:0000256" key="2">
    <source>
        <dbReference type="ARBA" id="ARBA00010276"/>
    </source>
</evidence>
<feature type="transmembrane region" description="Helical" evidence="7">
    <location>
        <begin position="441"/>
        <end position="463"/>
    </location>
</feature>
<dbReference type="GO" id="GO:0035673">
    <property type="term" value="F:oligopeptide transmembrane transporter activity"/>
    <property type="evidence" value="ECO:0007669"/>
    <property type="project" value="InterPro"/>
</dbReference>
<feature type="transmembrane region" description="Helical" evidence="7">
    <location>
        <begin position="110"/>
        <end position="132"/>
    </location>
</feature>
<keyword evidence="4 7" id="KW-0812">Transmembrane</keyword>
<keyword evidence="6 7" id="KW-0472">Membrane</keyword>
<feature type="transmembrane region" description="Helical" evidence="7">
    <location>
        <begin position="53"/>
        <end position="70"/>
    </location>
</feature>
<proteinExistence type="inferred from homology"/>
<evidence type="ECO:0000313" key="8">
    <source>
        <dbReference type="EMBL" id="WOL05352.1"/>
    </source>
</evidence>
<keyword evidence="3" id="KW-0813">Transport</keyword>
<name>A0AAQ3KBH4_9LILI</name>
<reference evidence="8 9" key="1">
    <citation type="submission" date="2023-10" db="EMBL/GenBank/DDBJ databases">
        <title>Chromosome-scale genome assembly provides insights into flower coloration mechanisms of Canna indica.</title>
        <authorList>
            <person name="Li C."/>
        </authorList>
    </citation>
    <scope>NUCLEOTIDE SEQUENCE [LARGE SCALE GENOMIC DNA]</scope>
    <source>
        <tissue evidence="8">Flower</tissue>
    </source>
</reference>
<accession>A0AAQ3KBH4</accession>
<evidence type="ECO:0000256" key="5">
    <source>
        <dbReference type="ARBA" id="ARBA00022989"/>
    </source>
</evidence>
<feature type="transmembrane region" description="Helical" evidence="7">
    <location>
        <begin position="229"/>
        <end position="248"/>
    </location>
</feature>
<dbReference type="EMBL" id="CP136893">
    <property type="protein sequence ID" value="WOL05352.1"/>
    <property type="molecule type" value="Genomic_DNA"/>
</dbReference>
<evidence type="ECO:0000256" key="4">
    <source>
        <dbReference type="ARBA" id="ARBA00022692"/>
    </source>
</evidence>
<feature type="transmembrane region" description="Helical" evidence="7">
    <location>
        <begin position="404"/>
        <end position="421"/>
    </location>
</feature>
<evidence type="ECO:0000256" key="7">
    <source>
        <dbReference type="SAM" id="Phobius"/>
    </source>
</evidence>
<feature type="transmembrane region" description="Helical" evidence="7">
    <location>
        <begin position="255"/>
        <end position="274"/>
    </location>
</feature>
<dbReference type="GO" id="GO:0016020">
    <property type="term" value="C:membrane"/>
    <property type="evidence" value="ECO:0007669"/>
    <property type="project" value="UniProtKB-SubCell"/>
</dbReference>
<evidence type="ECO:0000313" key="9">
    <source>
        <dbReference type="Proteomes" id="UP001327560"/>
    </source>
</evidence>
<protein>
    <submittedName>
        <fullName evidence="8">Metal-nicotianamine transporter YSL12</fullName>
    </submittedName>
</protein>
<evidence type="ECO:0000256" key="6">
    <source>
        <dbReference type="ARBA" id="ARBA00023136"/>
    </source>
</evidence>
<keyword evidence="5 7" id="KW-1133">Transmembrane helix</keyword>
<evidence type="ECO:0000256" key="1">
    <source>
        <dbReference type="ARBA" id="ARBA00004141"/>
    </source>
</evidence>